<dbReference type="Gramene" id="AET7Gv20341600.10">
    <property type="protein sequence ID" value="AET7Gv20341600.10"/>
    <property type="gene ID" value="AET7Gv20341600"/>
</dbReference>
<evidence type="ECO:0000313" key="2">
    <source>
        <dbReference type="Proteomes" id="UP000015105"/>
    </source>
</evidence>
<sequence>MSSQQNLDACWYLRGLVAPTRLRYYAMSAAPQLLAGVKMSFSVLTFYGSSLDMFDVELHMIIACNLHMYANFLRKTTSSRLTPG</sequence>
<reference evidence="2" key="2">
    <citation type="journal article" date="2017" name="Nat. Plants">
        <title>The Aegilops tauschii genome reveals multiple impacts of transposons.</title>
        <authorList>
            <person name="Zhao G."/>
            <person name="Zou C."/>
            <person name="Li K."/>
            <person name="Wang K."/>
            <person name="Li T."/>
            <person name="Gao L."/>
            <person name="Zhang X."/>
            <person name="Wang H."/>
            <person name="Yang Z."/>
            <person name="Liu X."/>
            <person name="Jiang W."/>
            <person name="Mao L."/>
            <person name="Kong X."/>
            <person name="Jiao Y."/>
            <person name="Jia J."/>
        </authorList>
    </citation>
    <scope>NUCLEOTIDE SEQUENCE [LARGE SCALE GENOMIC DNA]</scope>
    <source>
        <strain evidence="2">cv. AL8/78</strain>
    </source>
</reference>
<dbReference type="AlphaFoldDB" id="A0A453QVG6"/>
<reference evidence="1" key="3">
    <citation type="journal article" date="2017" name="Nature">
        <title>Genome sequence of the progenitor of the wheat D genome Aegilops tauschii.</title>
        <authorList>
            <person name="Luo M.C."/>
            <person name="Gu Y.Q."/>
            <person name="Puiu D."/>
            <person name="Wang H."/>
            <person name="Twardziok S.O."/>
            <person name="Deal K.R."/>
            <person name="Huo N."/>
            <person name="Zhu T."/>
            <person name="Wang L."/>
            <person name="Wang Y."/>
            <person name="McGuire P.E."/>
            <person name="Liu S."/>
            <person name="Long H."/>
            <person name="Ramasamy R.K."/>
            <person name="Rodriguez J.C."/>
            <person name="Van S.L."/>
            <person name="Yuan L."/>
            <person name="Wang Z."/>
            <person name="Xia Z."/>
            <person name="Xiao L."/>
            <person name="Anderson O.D."/>
            <person name="Ouyang S."/>
            <person name="Liang Y."/>
            <person name="Zimin A.V."/>
            <person name="Pertea G."/>
            <person name="Qi P."/>
            <person name="Bennetzen J.L."/>
            <person name="Dai X."/>
            <person name="Dawson M.W."/>
            <person name="Muller H.G."/>
            <person name="Kugler K."/>
            <person name="Rivarola-Duarte L."/>
            <person name="Spannagl M."/>
            <person name="Mayer K.F.X."/>
            <person name="Lu F.H."/>
            <person name="Bevan M.W."/>
            <person name="Leroy P."/>
            <person name="Li P."/>
            <person name="You F.M."/>
            <person name="Sun Q."/>
            <person name="Liu Z."/>
            <person name="Lyons E."/>
            <person name="Wicker T."/>
            <person name="Salzberg S.L."/>
            <person name="Devos K.M."/>
            <person name="Dvorak J."/>
        </authorList>
    </citation>
    <scope>NUCLEOTIDE SEQUENCE [LARGE SCALE GENOMIC DNA]</scope>
    <source>
        <strain evidence="1">cv. AL8/78</strain>
    </source>
</reference>
<reference evidence="2" key="1">
    <citation type="journal article" date="2014" name="Science">
        <title>Ancient hybridizations among the ancestral genomes of bread wheat.</title>
        <authorList>
            <consortium name="International Wheat Genome Sequencing Consortium,"/>
            <person name="Marcussen T."/>
            <person name="Sandve S.R."/>
            <person name="Heier L."/>
            <person name="Spannagl M."/>
            <person name="Pfeifer M."/>
            <person name="Jakobsen K.S."/>
            <person name="Wulff B.B."/>
            <person name="Steuernagel B."/>
            <person name="Mayer K.F."/>
            <person name="Olsen O.A."/>
        </authorList>
    </citation>
    <scope>NUCLEOTIDE SEQUENCE [LARGE SCALE GENOMIC DNA]</scope>
    <source>
        <strain evidence="2">cv. AL8/78</strain>
    </source>
</reference>
<evidence type="ECO:0000313" key="1">
    <source>
        <dbReference type="EnsemblPlants" id="AET7Gv20341600.10"/>
    </source>
</evidence>
<keyword evidence="2" id="KW-1185">Reference proteome</keyword>
<protein>
    <submittedName>
        <fullName evidence="1">Uncharacterized protein</fullName>
    </submittedName>
</protein>
<proteinExistence type="predicted"/>
<reference evidence="1" key="4">
    <citation type="submission" date="2019-03" db="UniProtKB">
        <authorList>
            <consortium name="EnsemblPlants"/>
        </authorList>
    </citation>
    <scope>IDENTIFICATION</scope>
</reference>
<reference evidence="1" key="5">
    <citation type="journal article" date="2021" name="G3 (Bethesda)">
        <title>Aegilops tauschii genome assembly Aet v5.0 features greater sequence contiguity and improved annotation.</title>
        <authorList>
            <person name="Wang L."/>
            <person name="Zhu T."/>
            <person name="Rodriguez J.C."/>
            <person name="Deal K.R."/>
            <person name="Dubcovsky J."/>
            <person name="McGuire P.E."/>
            <person name="Lux T."/>
            <person name="Spannagl M."/>
            <person name="Mayer K.F.X."/>
            <person name="Baldrich P."/>
            <person name="Meyers B.C."/>
            <person name="Huo N."/>
            <person name="Gu Y.Q."/>
            <person name="Zhou H."/>
            <person name="Devos K.M."/>
            <person name="Bennetzen J.L."/>
            <person name="Unver T."/>
            <person name="Budak H."/>
            <person name="Gulick P.J."/>
            <person name="Galiba G."/>
            <person name="Kalapos B."/>
            <person name="Nelson D.R."/>
            <person name="Li P."/>
            <person name="You F.M."/>
            <person name="Luo M.C."/>
            <person name="Dvorak J."/>
        </authorList>
    </citation>
    <scope>NUCLEOTIDE SEQUENCE [LARGE SCALE GENOMIC DNA]</scope>
    <source>
        <strain evidence="1">cv. AL8/78</strain>
    </source>
</reference>
<name>A0A453QVG6_AEGTS</name>
<dbReference type="EnsemblPlants" id="AET7Gv20341600.10">
    <property type="protein sequence ID" value="AET7Gv20341600.10"/>
    <property type="gene ID" value="AET7Gv20341600"/>
</dbReference>
<organism evidence="1 2">
    <name type="scientific">Aegilops tauschii subsp. strangulata</name>
    <name type="common">Goatgrass</name>
    <dbReference type="NCBI Taxonomy" id="200361"/>
    <lineage>
        <taxon>Eukaryota</taxon>
        <taxon>Viridiplantae</taxon>
        <taxon>Streptophyta</taxon>
        <taxon>Embryophyta</taxon>
        <taxon>Tracheophyta</taxon>
        <taxon>Spermatophyta</taxon>
        <taxon>Magnoliopsida</taxon>
        <taxon>Liliopsida</taxon>
        <taxon>Poales</taxon>
        <taxon>Poaceae</taxon>
        <taxon>BOP clade</taxon>
        <taxon>Pooideae</taxon>
        <taxon>Triticodae</taxon>
        <taxon>Triticeae</taxon>
        <taxon>Triticinae</taxon>
        <taxon>Aegilops</taxon>
    </lineage>
</organism>
<dbReference type="Proteomes" id="UP000015105">
    <property type="component" value="Chromosome 7D"/>
</dbReference>
<accession>A0A453QVG6</accession>